<protein>
    <recommendedName>
        <fullName evidence="3">Carboxypeptidase regulatory-like domain-containing protein</fullName>
    </recommendedName>
</protein>
<accession>A0ABZ2LQR9</accession>
<dbReference type="Proteomes" id="UP001370348">
    <property type="component" value="Chromosome"/>
</dbReference>
<organism evidence="1 2">
    <name type="scientific">Pendulispora albinea</name>
    <dbReference type="NCBI Taxonomy" id="2741071"/>
    <lineage>
        <taxon>Bacteria</taxon>
        <taxon>Pseudomonadati</taxon>
        <taxon>Myxococcota</taxon>
        <taxon>Myxococcia</taxon>
        <taxon>Myxococcales</taxon>
        <taxon>Sorangiineae</taxon>
        <taxon>Pendulisporaceae</taxon>
        <taxon>Pendulispora</taxon>
    </lineage>
</organism>
<proteinExistence type="predicted"/>
<reference evidence="1 2" key="1">
    <citation type="submission" date="2021-12" db="EMBL/GenBank/DDBJ databases">
        <title>Discovery of the Pendulisporaceae a myxobacterial family with distinct sporulation behavior and unique specialized metabolism.</title>
        <authorList>
            <person name="Garcia R."/>
            <person name="Popoff A."/>
            <person name="Bader C.D."/>
            <person name="Loehr J."/>
            <person name="Walesch S."/>
            <person name="Walt C."/>
            <person name="Boldt J."/>
            <person name="Bunk B."/>
            <person name="Haeckl F.J.F.P.J."/>
            <person name="Gunesch A.P."/>
            <person name="Birkelbach J."/>
            <person name="Nuebel U."/>
            <person name="Pietschmann T."/>
            <person name="Bach T."/>
            <person name="Mueller R."/>
        </authorList>
    </citation>
    <scope>NUCLEOTIDE SEQUENCE [LARGE SCALE GENOMIC DNA]</scope>
    <source>
        <strain evidence="1 2">MSr11954</strain>
    </source>
</reference>
<evidence type="ECO:0000313" key="2">
    <source>
        <dbReference type="Proteomes" id="UP001370348"/>
    </source>
</evidence>
<keyword evidence="2" id="KW-1185">Reference proteome</keyword>
<evidence type="ECO:0000313" key="1">
    <source>
        <dbReference type="EMBL" id="WXB13266.1"/>
    </source>
</evidence>
<gene>
    <name evidence="1" type="ORF">LZC94_36160</name>
</gene>
<sequence length="233" mass="25151">MSSTRAGPRFQALGVALIAVFATGAKCEEPPVPTFDVHFKVEGDPGQPLAGAVLVQNQKDVATTDAQGRAKASLQGQEGTAFDFYVRCPQDFESPAKPINVVLRNVVDKNKPPEYPVACPPQVRQVVVAVRADGGPNLPVTYLQQKIATTDSSGSATILLRMRPGDQFELGIDTSMKGYERMRPQNPIFAFTVKPKDEVLPLNAKFALEKGQIIVRKGPVGPKEVKVRTPDGD</sequence>
<dbReference type="RefSeq" id="WP_394822887.1">
    <property type="nucleotide sequence ID" value="NZ_CP089984.1"/>
</dbReference>
<name>A0ABZ2LQR9_9BACT</name>
<evidence type="ECO:0008006" key="3">
    <source>
        <dbReference type="Google" id="ProtNLM"/>
    </source>
</evidence>
<dbReference type="EMBL" id="CP089984">
    <property type="protein sequence ID" value="WXB13266.1"/>
    <property type="molecule type" value="Genomic_DNA"/>
</dbReference>